<gene>
    <name evidence="2" type="ORF">EZS28_043678</name>
</gene>
<dbReference type="InterPro" id="IPR052994">
    <property type="entry name" value="Tiny_macrocysts_regulators"/>
</dbReference>
<feature type="non-terminal residue" evidence="2">
    <location>
        <position position="301"/>
    </location>
</feature>
<feature type="transmembrane region" description="Helical" evidence="1">
    <location>
        <begin position="283"/>
        <end position="300"/>
    </location>
</feature>
<feature type="transmembrane region" description="Helical" evidence="1">
    <location>
        <begin position="192"/>
        <end position="214"/>
    </location>
</feature>
<feature type="transmembrane region" description="Helical" evidence="1">
    <location>
        <begin position="54"/>
        <end position="72"/>
    </location>
</feature>
<dbReference type="AlphaFoldDB" id="A0A5J4TTV1"/>
<feature type="transmembrane region" description="Helical" evidence="1">
    <location>
        <begin position="140"/>
        <end position="158"/>
    </location>
</feature>
<evidence type="ECO:0000313" key="2">
    <source>
        <dbReference type="EMBL" id="KAA6360795.1"/>
    </source>
</evidence>
<dbReference type="PANTHER" id="PTHR31600:SF2">
    <property type="entry name" value="GAMETE ENRICHED GENE 10 PROTEIN-RELATED"/>
    <property type="match status" value="1"/>
</dbReference>
<reference evidence="2 3" key="1">
    <citation type="submission" date="2019-03" db="EMBL/GenBank/DDBJ databases">
        <title>Single cell metagenomics reveals metabolic interactions within the superorganism composed of flagellate Streblomastix strix and complex community of Bacteroidetes bacteria on its surface.</title>
        <authorList>
            <person name="Treitli S.C."/>
            <person name="Kolisko M."/>
            <person name="Husnik F."/>
            <person name="Keeling P."/>
            <person name="Hampl V."/>
        </authorList>
    </citation>
    <scope>NUCLEOTIDE SEQUENCE [LARGE SCALE GENOMIC DNA]</scope>
    <source>
        <strain evidence="2">ST1C</strain>
    </source>
</reference>
<proteinExistence type="predicted"/>
<dbReference type="EMBL" id="SNRW01026434">
    <property type="protein sequence ID" value="KAA6360795.1"/>
    <property type="molecule type" value="Genomic_DNA"/>
</dbReference>
<feature type="transmembrane region" description="Helical" evidence="1">
    <location>
        <begin position="256"/>
        <end position="276"/>
    </location>
</feature>
<keyword evidence="1" id="KW-1133">Transmembrane helix</keyword>
<feature type="transmembrane region" description="Helical" evidence="1">
    <location>
        <begin position="226"/>
        <end position="250"/>
    </location>
</feature>
<comment type="caution">
    <text evidence="2">The sequence shown here is derived from an EMBL/GenBank/DDBJ whole genome shotgun (WGS) entry which is preliminary data.</text>
</comment>
<keyword evidence="1" id="KW-0812">Transmembrane</keyword>
<organism evidence="2 3">
    <name type="scientific">Streblomastix strix</name>
    <dbReference type="NCBI Taxonomy" id="222440"/>
    <lineage>
        <taxon>Eukaryota</taxon>
        <taxon>Metamonada</taxon>
        <taxon>Preaxostyla</taxon>
        <taxon>Oxymonadida</taxon>
        <taxon>Streblomastigidae</taxon>
        <taxon>Streblomastix</taxon>
    </lineage>
</organism>
<evidence type="ECO:0000313" key="3">
    <source>
        <dbReference type="Proteomes" id="UP000324800"/>
    </source>
</evidence>
<dbReference type="PANTHER" id="PTHR31600">
    <property type="entry name" value="TINY MACROCYSTS PROTEIN B-RELATED"/>
    <property type="match status" value="1"/>
</dbReference>
<name>A0A5J4TTV1_9EUKA</name>
<evidence type="ECO:0000256" key="1">
    <source>
        <dbReference type="SAM" id="Phobius"/>
    </source>
</evidence>
<sequence length="301" mass="33509">MSKEAGDDKISVAHSISSESAAATAITVARFNRFDDTLFALMYTFSKERQLGQIFQLLEVILTVIQCIAITFQRNNWPMSGQFYQTVEDVFQWLTFSISWNSTTFLIVMTVIYGIFAMVITICTVICIILSKQGTMQISIIGKVLNILISLFTGIFYLPSINVFFGSIQCLVKAGTSQFKIGMNCEGSLDEVILIIGMILFAFYFILTFLVRLFIFQMEAKKGGLFVLQTGVYQAFVLVFTTLIPIVGITLRSQQAAIAVIGIAVSFLLTIYPIGLQPYFSPWGNTIWASAMSIMGITFIT</sequence>
<feature type="transmembrane region" description="Helical" evidence="1">
    <location>
        <begin position="105"/>
        <end position="128"/>
    </location>
</feature>
<keyword evidence="1" id="KW-0472">Membrane</keyword>
<accession>A0A5J4TTV1</accession>
<protein>
    <submittedName>
        <fullName evidence="2">Uncharacterized protein</fullName>
    </submittedName>
</protein>
<dbReference type="Proteomes" id="UP000324800">
    <property type="component" value="Unassembled WGS sequence"/>
</dbReference>